<dbReference type="GO" id="GO:0016780">
    <property type="term" value="F:phosphotransferase activity, for other substituted phosphate groups"/>
    <property type="evidence" value="ECO:0007669"/>
    <property type="project" value="InterPro"/>
</dbReference>
<feature type="transmembrane region" description="Helical" evidence="8">
    <location>
        <begin position="116"/>
        <end position="139"/>
    </location>
</feature>
<keyword evidence="2" id="KW-1003">Cell membrane</keyword>
<comment type="cofactor">
    <cofactor evidence="7">
        <name>Mg(2+)</name>
        <dbReference type="ChEBI" id="CHEBI:18420"/>
    </cofactor>
</comment>
<comment type="caution">
    <text evidence="9">The sequence shown here is derived from an EMBL/GenBank/DDBJ whole genome shotgun (WGS) entry which is preliminary data.</text>
</comment>
<keyword evidence="7" id="KW-0460">Magnesium</keyword>
<proteinExistence type="predicted"/>
<feature type="transmembrane region" description="Helical" evidence="8">
    <location>
        <begin position="43"/>
        <end position="62"/>
    </location>
</feature>
<keyword evidence="3" id="KW-0808">Transferase</keyword>
<feature type="transmembrane region" description="Helical" evidence="8">
    <location>
        <begin position="224"/>
        <end position="246"/>
    </location>
</feature>
<evidence type="ECO:0000313" key="9">
    <source>
        <dbReference type="EMBL" id="TYB33404.1"/>
    </source>
</evidence>
<dbReference type="PROSITE" id="PS01348">
    <property type="entry name" value="MRAY_2"/>
    <property type="match status" value="1"/>
</dbReference>
<dbReference type="InterPro" id="IPR018480">
    <property type="entry name" value="PNAcMuramoyl-5peptid_Trfase_CS"/>
</dbReference>
<evidence type="ECO:0000256" key="3">
    <source>
        <dbReference type="ARBA" id="ARBA00022679"/>
    </source>
</evidence>
<keyword evidence="6 8" id="KW-0472">Membrane</keyword>
<feature type="transmembrane region" description="Helical" evidence="8">
    <location>
        <begin position="19"/>
        <end position="37"/>
    </location>
</feature>
<dbReference type="PANTHER" id="PTHR22926">
    <property type="entry name" value="PHOSPHO-N-ACETYLMURAMOYL-PENTAPEPTIDE-TRANSFERASE"/>
    <property type="match status" value="1"/>
</dbReference>
<dbReference type="GO" id="GO:0044038">
    <property type="term" value="P:cell wall macromolecule biosynthetic process"/>
    <property type="evidence" value="ECO:0007669"/>
    <property type="project" value="TreeGrafter"/>
</dbReference>
<feature type="transmembrane region" description="Helical" evidence="8">
    <location>
        <begin position="355"/>
        <end position="373"/>
    </location>
</feature>
<feature type="transmembrane region" description="Helical" evidence="8">
    <location>
        <begin position="380"/>
        <end position="399"/>
    </location>
</feature>
<keyword evidence="7" id="KW-0479">Metal-binding</keyword>
<feature type="transmembrane region" description="Helical" evidence="8">
    <location>
        <begin position="200"/>
        <end position="218"/>
    </location>
</feature>
<dbReference type="CDD" id="cd06853">
    <property type="entry name" value="GT_WecA_like"/>
    <property type="match status" value="1"/>
</dbReference>
<evidence type="ECO:0000256" key="2">
    <source>
        <dbReference type="ARBA" id="ARBA00022475"/>
    </source>
</evidence>
<evidence type="ECO:0000256" key="5">
    <source>
        <dbReference type="ARBA" id="ARBA00022989"/>
    </source>
</evidence>
<dbReference type="InterPro" id="IPR000715">
    <property type="entry name" value="Glycosyl_transferase_4"/>
</dbReference>
<feature type="binding site" evidence="7">
    <location>
        <position position="62"/>
    </location>
    <ligand>
        <name>Mg(2+)</name>
        <dbReference type="ChEBI" id="CHEBI:18420"/>
    </ligand>
</feature>
<dbReference type="GO" id="GO:0046872">
    <property type="term" value="F:metal ion binding"/>
    <property type="evidence" value="ECO:0007669"/>
    <property type="project" value="UniProtKB-KW"/>
</dbReference>
<feature type="non-terminal residue" evidence="9">
    <location>
        <position position="1"/>
    </location>
</feature>
<evidence type="ECO:0000256" key="1">
    <source>
        <dbReference type="ARBA" id="ARBA00004651"/>
    </source>
</evidence>
<evidence type="ECO:0000313" key="10">
    <source>
        <dbReference type="Proteomes" id="UP000323337"/>
    </source>
</evidence>
<evidence type="ECO:0000256" key="6">
    <source>
        <dbReference type="ARBA" id="ARBA00023136"/>
    </source>
</evidence>
<evidence type="ECO:0000256" key="4">
    <source>
        <dbReference type="ARBA" id="ARBA00022692"/>
    </source>
</evidence>
<organism evidence="9 10">
    <name type="scientific">Flexistipes sinusarabici</name>
    <dbReference type="NCBI Taxonomy" id="2352"/>
    <lineage>
        <taxon>Bacteria</taxon>
        <taxon>Pseudomonadati</taxon>
        <taxon>Deferribacterota</taxon>
        <taxon>Deferribacteres</taxon>
        <taxon>Deferribacterales</taxon>
        <taxon>Flexistipitaceae</taxon>
        <taxon>Flexistipes</taxon>
    </lineage>
</organism>
<dbReference type="RefSeq" id="WP_303701100.1">
    <property type="nucleotide sequence ID" value="NZ_VSIV01000151.1"/>
</dbReference>
<feature type="transmembrane region" description="Helical" evidence="8">
    <location>
        <begin position="145"/>
        <end position="167"/>
    </location>
</feature>
<name>A0A5D0MI63_FLESI</name>
<feature type="transmembrane region" description="Helical" evidence="8">
    <location>
        <begin position="301"/>
        <end position="320"/>
    </location>
</feature>
<dbReference type="GO" id="GO:0071555">
    <property type="term" value="P:cell wall organization"/>
    <property type="evidence" value="ECO:0007669"/>
    <property type="project" value="TreeGrafter"/>
</dbReference>
<dbReference type="Pfam" id="PF00953">
    <property type="entry name" value="Glycos_transf_4"/>
    <property type="match status" value="1"/>
</dbReference>
<dbReference type="Proteomes" id="UP000323337">
    <property type="component" value="Unassembled WGS sequence"/>
</dbReference>
<dbReference type="PANTHER" id="PTHR22926:SF3">
    <property type="entry name" value="UNDECAPRENYL-PHOSPHATE ALPHA-N-ACETYLGLUCOSAMINYL 1-PHOSPHATE TRANSFERASE"/>
    <property type="match status" value="1"/>
</dbReference>
<keyword evidence="4 8" id="KW-0812">Transmembrane</keyword>
<evidence type="ECO:0000256" key="7">
    <source>
        <dbReference type="PIRSR" id="PIRSR600715-1"/>
    </source>
</evidence>
<gene>
    <name evidence="9" type="ORF">FXF49_06520</name>
</gene>
<reference evidence="9 10" key="1">
    <citation type="submission" date="2019-08" db="EMBL/GenBank/DDBJ databases">
        <title>Genomic characterization of a novel candidate phylum (ARYD3) from a high temperature, high salinity tertiary oil reservoir in north central Oklahoma, USA.</title>
        <authorList>
            <person name="Youssef N.H."/>
            <person name="Yadav A."/>
            <person name="Elshahed M.S."/>
        </authorList>
    </citation>
    <scope>NUCLEOTIDE SEQUENCE [LARGE SCALE GENOMIC DNA]</scope>
    <source>
        <strain evidence="9">ARYD1</strain>
    </source>
</reference>
<dbReference type="GO" id="GO:0005886">
    <property type="term" value="C:plasma membrane"/>
    <property type="evidence" value="ECO:0007669"/>
    <property type="project" value="UniProtKB-SubCell"/>
</dbReference>
<feature type="transmembrane region" description="Helical" evidence="8">
    <location>
        <begin position="433"/>
        <end position="455"/>
    </location>
</feature>
<feature type="transmembrane region" description="Helical" evidence="8">
    <location>
        <begin position="332"/>
        <end position="349"/>
    </location>
</feature>
<feature type="transmembrane region" description="Helical" evidence="8">
    <location>
        <begin position="275"/>
        <end position="295"/>
    </location>
</feature>
<accession>A0A5D0MI63</accession>
<feature type="transmembrane region" description="Helical" evidence="8">
    <location>
        <begin position="405"/>
        <end position="421"/>
    </location>
</feature>
<dbReference type="AlphaFoldDB" id="A0A5D0MI63"/>
<keyword evidence="5 8" id="KW-1133">Transmembrane helix</keyword>
<feature type="transmembrane region" description="Helical" evidence="8">
    <location>
        <begin position="69"/>
        <end position="86"/>
    </location>
</feature>
<evidence type="ECO:0000256" key="8">
    <source>
        <dbReference type="SAM" id="Phobius"/>
    </source>
</evidence>
<sequence length="626" mass="71672">IVIAGICDDICNIRPRYKLLAQIAAATIVIFYGNITFDFNAPQYIEIIITYLWIIGVTNAVNLIDGMDGLASGLALIGFVALGVAASFQGNVYFTALCFVMVGSILGFLRFNLPPAIVFMGDTGSLFLGFTISVFSLIISYKSGTVFSVLVPAMFVSIPVFDTFLAISRRLCRGKHPFSPDKEHLHHRLLELHFTSEQTLLIFYFLSALLGAVAVIFNNKEIKYGLIIAFILIYLFLIILKMSHLFNLSQIVRRLNDKISDIKRTIAEDKTDSKLIIYINGLISAVTYFFLIVIAANKSSWNYAEVITLLIFACVVAMSLWLSNILQIKNEFAHFLIFWFLYYFNHIIVTDHLLNDFFIVYCMLFILLVLKIFLKKRLDLLLISPMEVLAIYGLFMIGLMNNTSVTNSLLALVLTIITYYPNKAILTSRYKYYRYHIAFMLIILISMPYSFYYSFYKEMTGSYKINYKKYVSPVSYKKTADDYIKEGKYKKARDVILEYHRKARLPIIQKLAYVQTNKVYANLIISELTKGNLTISNIYLEEYLKMHPETISELYNQIKPFLKQIAQLKIEGFEDIKVSGIPLNKIYSTYSDTIRKAGLKQIQKGYASQGRKCFQIASLLNDFTIE</sequence>
<protein>
    <recommendedName>
        <fullName evidence="11">Undecaprenyl/decaprenyl-phosphate alpha-N-acetylglucosaminyl 1-phosphate transferase</fullName>
    </recommendedName>
</protein>
<feature type="transmembrane region" description="Helical" evidence="8">
    <location>
        <begin position="92"/>
        <end position="109"/>
    </location>
</feature>
<evidence type="ECO:0008006" key="11">
    <source>
        <dbReference type="Google" id="ProtNLM"/>
    </source>
</evidence>
<comment type="subcellular location">
    <subcellularLocation>
        <location evidence="1">Cell membrane</location>
        <topology evidence="1">Multi-pass membrane protein</topology>
    </subcellularLocation>
</comment>
<feature type="binding site" evidence="7">
    <location>
        <position position="122"/>
    </location>
    <ligand>
        <name>Mg(2+)</name>
        <dbReference type="ChEBI" id="CHEBI:18420"/>
    </ligand>
</feature>
<dbReference type="EMBL" id="VSIV01000151">
    <property type="protein sequence ID" value="TYB33404.1"/>
    <property type="molecule type" value="Genomic_DNA"/>
</dbReference>
<dbReference type="GO" id="GO:0009103">
    <property type="term" value="P:lipopolysaccharide biosynthetic process"/>
    <property type="evidence" value="ECO:0007669"/>
    <property type="project" value="TreeGrafter"/>
</dbReference>